<feature type="non-terminal residue" evidence="1">
    <location>
        <position position="252"/>
    </location>
</feature>
<name>X0Y285_9ZZZZ</name>
<dbReference type="AlphaFoldDB" id="X0Y285"/>
<proteinExistence type="predicted"/>
<accession>X0Y285</accession>
<organism evidence="1">
    <name type="scientific">marine sediment metagenome</name>
    <dbReference type="NCBI Taxonomy" id="412755"/>
    <lineage>
        <taxon>unclassified sequences</taxon>
        <taxon>metagenomes</taxon>
        <taxon>ecological metagenomes</taxon>
    </lineage>
</organism>
<dbReference type="EMBL" id="BARS01042394">
    <property type="protein sequence ID" value="GAG41457.1"/>
    <property type="molecule type" value="Genomic_DNA"/>
</dbReference>
<evidence type="ECO:0000313" key="1">
    <source>
        <dbReference type="EMBL" id="GAG41457.1"/>
    </source>
</evidence>
<protein>
    <submittedName>
        <fullName evidence="1">Uncharacterized protein</fullName>
    </submittedName>
</protein>
<sequence>KYILGPGSSSGGFQGEYEDVTFDFLRHTDKDLRLELDAKLEKLVAQGLISQETLDDYDDSAMSHVGFAGHADDPDNQVQRQLNNINDEARRNWNKNRGGQDITGMFSQFGAFRDLLNQTNPFASEFMGLKDQAVAGQESLFGLSTEALSNMISGTDESLGPVDTSALAAAGFTDVKEKFAGMGGLFGSDIQSEQLRLGTELEVSANEAAKQRSLQAKMFALGLAPEVGSAQLGFAGNLLGLGNVYNQTETAS</sequence>
<gene>
    <name evidence="1" type="ORF">S01H1_64329</name>
</gene>
<feature type="non-terminal residue" evidence="1">
    <location>
        <position position="1"/>
    </location>
</feature>
<comment type="caution">
    <text evidence="1">The sequence shown here is derived from an EMBL/GenBank/DDBJ whole genome shotgun (WGS) entry which is preliminary data.</text>
</comment>
<reference evidence="1" key="1">
    <citation type="journal article" date="2014" name="Front. Microbiol.">
        <title>High frequency of phylogenetically diverse reductive dehalogenase-homologous genes in deep subseafloor sedimentary metagenomes.</title>
        <authorList>
            <person name="Kawai M."/>
            <person name="Futagami T."/>
            <person name="Toyoda A."/>
            <person name="Takaki Y."/>
            <person name="Nishi S."/>
            <person name="Hori S."/>
            <person name="Arai W."/>
            <person name="Tsubouchi T."/>
            <person name="Morono Y."/>
            <person name="Uchiyama I."/>
            <person name="Ito T."/>
            <person name="Fujiyama A."/>
            <person name="Inagaki F."/>
            <person name="Takami H."/>
        </authorList>
    </citation>
    <scope>NUCLEOTIDE SEQUENCE</scope>
    <source>
        <strain evidence="1">Expedition CK06-06</strain>
    </source>
</reference>